<keyword evidence="1" id="KW-0472">Membrane</keyword>
<keyword evidence="3" id="KW-1185">Reference proteome</keyword>
<keyword evidence="1" id="KW-0812">Transmembrane</keyword>
<accession>A0A4Y7ILC0</accession>
<dbReference type="Proteomes" id="UP000316621">
    <property type="component" value="Chromosome 2"/>
</dbReference>
<sequence length="81" mass="8987">MGFHISLCRHQGIGIFWTLLLSIFLDAVTVFAYGTLFKCIPVKHMVAGNYGVALAAKKEGLVAEDARGLAWMDENIEKMEK</sequence>
<dbReference type="Gramene" id="RZC49684">
    <property type="protein sequence ID" value="RZC49684"/>
    <property type="gene ID" value="C5167_018108"/>
</dbReference>
<evidence type="ECO:0000256" key="1">
    <source>
        <dbReference type="SAM" id="Phobius"/>
    </source>
</evidence>
<reference evidence="2 3" key="1">
    <citation type="journal article" date="2018" name="Science">
        <title>The opium poppy genome and morphinan production.</title>
        <authorList>
            <person name="Guo L."/>
            <person name="Winzer T."/>
            <person name="Yang X."/>
            <person name="Li Y."/>
            <person name="Ning Z."/>
            <person name="He Z."/>
            <person name="Teodor R."/>
            <person name="Lu Y."/>
            <person name="Bowser T.A."/>
            <person name="Graham I.A."/>
            <person name="Ye K."/>
        </authorList>
    </citation>
    <scope>NUCLEOTIDE SEQUENCE [LARGE SCALE GENOMIC DNA]</scope>
    <source>
        <strain evidence="3">cv. HN1</strain>
        <tissue evidence="2">Leaves</tissue>
    </source>
</reference>
<dbReference type="AlphaFoldDB" id="A0A4Y7ILC0"/>
<organism evidence="2 3">
    <name type="scientific">Papaver somniferum</name>
    <name type="common">Opium poppy</name>
    <dbReference type="NCBI Taxonomy" id="3469"/>
    <lineage>
        <taxon>Eukaryota</taxon>
        <taxon>Viridiplantae</taxon>
        <taxon>Streptophyta</taxon>
        <taxon>Embryophyta</taxon>
        <taxon>Tracheophyta</taxon>
        <taxon>Spermatophyta</taxon>
        <taxon>Magnoliopsida</taxon>
        <taxon>Ranunculales</taxon>
        <taxon>Papaveraceae</taxon>
        <taxon>Papaveroideae</taxon>
        <taxon>Papaver</taxon>
    </lineage>
</organism>
<name>A0A4Y7ILC0_PAPSO</name>
<dbReference type="EMBL" id="CM010716">
    <property type="protein sequence ID" value="RZC49684.1"/>
    <property type="molecule type" value="Genomic_DNA"/>
</dbReference>
<protein>
    <submittedName>
        <fullName evidence="2">Uncharacterized protein</fullName>
    </submittedName>
</protein>
<proteinExistence type="predicted"/>
<keyword evidence="1" id="KW-1133">Transmembrane helix</keyword>
<evidence type="ECO:0000313" key="3">
    <source>
        <dbReference type="Proteomes" id="UP000316621"/>
    </source>
</evidence>
<feature type="transmembrane region" description="Helical" evidence="1">
    <location>
        <begin position="12"/>
        <end position="36"/>
    </location>
</feature>
<gene>
    <name evidence="2" type="ORF">C5167_018108</name>
</gene>
<evidence type="ECO:0000313" key="2">
    <source>
        <dbReference type="EMBL" id="RZC49684.1"/>
    </source>
</evidence>